<keyword evidence="5" id="KW-0732">Signal</keyword>
<dbReference type="Proteomes" id="UP000613066">
    <property type="component" value="Unassembled WGS sequence"/>
</dbReference>
<sequence>MGRMWPCVMLLLLLGSARATTPALDATTTPGLEGSTARLDGSITARLDGSVPPGLDGSVPPGLDGSVPPRLDGGIPLGLDGSIPLWLDGSMTSGLNGSVPAGLRLDGSVPPGLDGSIPPKLNISTPPARPWRWPITYLEAIKAAIKWLNQRSLGTCTLRLRGAQPQPGRLRVPQRPREVSFVVEDAGCPPAANCRSCHPGALQRCVGTMSPEQQPPVAELRCEPLRAQPLRRWWPRVREWRAAIRQRWWQHGPARPRGRPTPSST</sequence>
<dbReference type="Pfam" id="PF00666">
    <property type="entry name" value="Cathelicidins"/>
    <property type="match status" value="1"/>
</dbReference>
<comment type="caution">
    <text evidence="6">The sequence shown here is derived from an EMBL/GenBank/DDBJ whole genome shotgun (WGS) entry which is preliminary data.</text>
</comment>
<dbReference type="GO" id="GO:0061844">
    <property type="term" value="P:antimicrobial humoral immune response mediated by antimicrobial peptide"/>
    <property type="evidence" value="ECO:0007669"/>
    <property type="project" value="TreeGrafter"/>
</dbReference>
<gene>
    <name evidence="6" type="primary">Cathb1</name>
    <name evidence="6" type="ORF">PENPIL_R14947</name>
</gene>
<evidence type="ECO:0000256" key="4">
    <source>
        <dbReference type="ARBA" id="ARBA00023157"/>
    </source>
</evidence>
<feature type="chain" id="PRO_5032700986" evidence="5">
    <location>
        <begin position="20"/>
        <end position="265"/>
    </location>
</feature>
<reference evidence="6" key="1">
    <citation type="submission" date="2019-09" db="EMBL/GenBank/DDBJ databases">
        <title>Bird 10,000 Genomes (B10K) Project - Family phase.</title>
        <authorList>
            <person name="Zhang G."/>
        </authorList>
    </citation>
    <scope>NUCLEOTIDE SEQUENCE</scope>
    <source>
        <strain evidence="6">B10K-DU-001-08</strain>
        <tissue evidence="6">Muscle</tissue>
    </source>
</reference>
<evidence type="ECO:0000256" key="1">
    <source>
        <dbReference type="ARBA" id="ARBA00004613"/>
    </source>
</evidence>
<dbReference type="OrthoDB" id="9204597at2759"/>
<evidence type="ECO:0000256" key="3">
    <source>
        <dbReference type="ARBA" id="ARBA00022525"/>
    </source>
</evidence>
<feature type="signal peptide" evidence="5">
    <location>
        <begin position="1"/>
        <end position="19"/>
    </location>
</feature>
<comment type="similarity">
    <text evidence="2">Belongs to the cathelicidin family.</text>
</comment>
<accession>A0A851N8S5</accession>
<keyword evidence="3" id="KW-0964">Secreted</keyword>
<organism evidence="6 7">
    <name type="scientific">Penelope pileata</name>
    <dbReference type="NCBI Taxonomy" id="1118817"/>
    <lineage>
        <taxon>Eukaryota</taxon>
        <taxon>Metazoa</taxon>
        <taxon>Chordata</taxon>
        <taxon>Craniata</taxon>
        <taxon>Vertebrata</taxon>
        <taxon>Euteleostomi</taxon>
        <taxon>Archelosauria</taxon>
        <taxon>Archosauria</taxon>
        <taxon>Dinosauria</taxon>
        <taxon>Saurischia</taxon>
        <taxon>Theropoda</taxon>
        <taxon>Coelurosauria</taxon>
        <taxon>Aves</taxon>
        <taxon>Neognathae</taxon>
        <taxon>Galloanserae</taxon>
        <taxon>Galliformes</taxon>
        <taxon>Cracidae</taxon>
        <taxon>Penelope</taxon>
    </lineage>
</organism>
<keyword evidence="4" id="KW-1015">Disulfide bond</keyword>
<dbReference type="GO" id="GO:0001530">
    <property type="term" value="F:lipopolysaccharide binding"/>
    <property type="evidence" value="ECO:0007669"/>
    <property type="project" value="TreeGrafter"/>
</dbReference>
<dbReference type="AlphaFoldDB" id="A0A851N8S5"/>
<evidence type="ECO:0000256" key="5">
    <source>
        <dbReference type="SAM" id="SignalP"/>
    </source>
</evidence>
<name>A0A851N8S5_9GALL</name>
<dbReference type="SUPFAM" id="SSF54403">
    <property type="entry name" value="Cystatin/monellin"/>
    <property type="match status" value="1"/>
</dbReference>
<feature type="non-terminal residue" evidence="6">
    <location>
        <position position="1"/>
    </location>
</feature>
<dbReference type="Gene3D" id="3.10.450.10">
    <property type="match status" value="1"/>
</dbReference>
<evidence type="ECO:0000256" key="2">
    <source>
        <dbReference type="ARBA" id="ARBA00005320"/>
    </source>
</evidence>
<dbReference type="InterPro" id="IPR046350">
    <property type="entry name" value="Cystatin_sf"/>
</dbReference>
<dbReference type="EMBL" id="WBMW01000558">
    <property type="protein sequence ID" value="NXC38626.1"/>
    <property type="molecule type" value="Genomic_DNA"/>
</dbReference>
<keyword evidence="7" id="KW-1185">Reference proteome</keyword>
<dbReference type="PANTHER" id="PTHR10206">
    <property type="entry name" value="CATHELICIDIN"/>
    <property type="match status" value="1"/>
</dbReference>
<proteinExistence type="inferred from homology"/>
<dbReference type="PANTHER" id="PTHR10206:SF0">
    <property type="entry name" value="CATHELICIDIN B1-RELATED"/>
    <property type="match status" value="1"/>
</dbReference>
<dbReference type="GO" id="GO:0050829">
    <property type="term" value="P:defense response to Gram-negative bacterium"/>
    <property type="evidence" value="ECO:0007669"/>
    <property type="project" value="TreeGrafter"/>
</dbReference>
<evidence type="ECO:0000313" key="7">
    <source>
        <dbReference type="Proteomes" id="UP000613066"/>
    </source>
</evidence>
<dbReference type="GO" id="GO:0045087">
    <property type="term" value="P:innate immune response"/>
    <property type="evidence" value="ECO:0007669"/>
    <property type="project" value="TreeGrafter"/>
</dbReference>
<dbReference type="GO" id="GO:0050830">
    <property type="term" value="P:defense response to Gram-positive bacterium"/>
    <property type="evidence" value="ECO:0007669"/>
    <property type="project" value="TreeGrafter"/>
</dbReference>
<comment type="subcellular location">
    <subcellularLocation>
        <location evidence="1">Secreted</location>
    </subcellularLocation>
</comment>
<protein>
    <submittedName>
        <fullName evidence="6">CTHB1 protein</fullName>
    </submittedName>
</protein>
<evidence type="ECO:0000313" key="6">
    <source>
        <dbReference type="EMBL" id="NXC38626.1"/>
    </source>
</evidence>
<feature type="non-terminal residue" evidence="6">
    <location>
        <position position="265"/>
    </location>
</feature>
<dbReference type="InterPro" id="IPR001894">
    <property type="entry name" value="Cathelicidin-like"/>
</dbReference>
<dbReference type="GO" id="GO:0005615">
    <property type="term" value="C:extracellular space"/>
    <property type="evidence" value="ECO:0007669"/>
    <property type="project" value="TreeGrafter"/>
</dbReference>